<dbReference type="GO" id="GO:0009318">
    <property type="term" value="C:exodeoxyribonuclease VII complex"/>
    <property type="evidence" value="ECO:0007669"/>
    <property type="project" value="UniProtKB-UniRule"/>
</dbReference>
<keyword evidence="7" id="KW-0175">Coiled coil</keyword>
<dbReference type="InterPro" id="IPR037004">
    <property type="entry name" value="Exonuc_VII_ssu_sf"/>
</dbReference>
<keyword evidence="5 6" id="KW-0269">Exonuclease</keyword>
<comment type="function">
    <text evidence="6">Bidirectionally degrades single-stranded DNA into large acid-insoluble oligonucleotides, which are then degraded further into small acid-soluble oligonucleotides.</text>
</comment>
<dbReference type="GO" id="GO:0008855">
    <property type="term" value="F:exodeoxyribonuclease VII activity"/>
    <property type="evidence" value="ECO:0007669"/>
    <property type="project" value="UniProtKB-UniRule"/>
</dbReference>
<dbReference type="SUPFAM" id="SSF116842">
    <property type="entry name" value="XseB-like"/>
    <property type="match status" value="1"/>
</dbReference>
<dbReference type="PIRSF" id="PIRSF006488">
    <property type="entry name" value="Exonuc_VII_S"/>
    <property type="match status" value="1"/>
</dbReference>
<evidence type="ECO:0000313" key="8">
    <source>
        <dbReference type="EMBL" id="TFH67250.1"/>
    </source>
</evidence>
<organism evidence="8 9">
    <name type="scientific">Gammaproteobacteria bacterium LSUCC0057</name>
    <dbReference type="NCBI Taxonomy" id="2559237"/>
    <lineage>
        <taxon>Bacteria</taxon>
        <taxon>Pseudomonadati</taxon>
        <taxon>Pseudomonadota</taxon>
        <taxon>Gammaproteobacteria</taxon>
        <taxon>Cellvibrionales</taxon>
        <taxon>Porticoccaceae</taxon>
        <taxon>SAR92 clade</taxon>
    </lineage>
</organism>
<keyword evidence="4 6" id="KW-0378">Hydrolase</keyword>
<comment type="subunit">
    <text evidence="6">Heterooligomer composed of large and small subunits.</text>
</comment>
<dbReference type="Gene3D" id="1.10.287.1040">
    <property type="entry name" value="Exonuclease VII, small subunit"/>
    <property type="match status" value="1"/>
</dbReference>
<evidence type="ECO:0000256" key="1">
    <source>
        <dbReference type="ARBA" id="ARBA00009998"/>
    </source>
</evidence>
<keyword evidence="3 6" id="KW-0540">Nuclease</keyword>
<dbReference type="PANTHER" id="PTHR34137:SF1">
    <property type="entry name" value="EXODEOXYRIBONUCLEASE 7 SMALL SUBUNIT"/>
    <property type="match status" value="1"/>
</dbReference>
<dbReference type="GO" id="GO:0005829">
    <property type="term" value="C:cytosol"/>
    <property type="evidence" value="ECO:0007669"/>
    <property type="project" value="TreeGrafter"/>
</dbReference>
<comment type="caution">
    <text evidence="8">The sequence shown here is derived from an EMBL/GenBank/DDBJ whole genome shotgun (WGS) entry which is preliminary data.</text>
</comment>
<dbReference type="InterPro" id="IPR003761">
    <property type="entry name" value="Exonuc_VII_S"/>
</dbReference>
<dbReference type="AlphaFoldDB" id="A0A4Y8UEU4"/>
<evidence type="ECO:0000256" key="7">
    <source>
        <dbReference type="SAM" id="Coils"/>
    </source>
</evidence>
<evidence type="ECO:0000313" key="9">
    <source>
        <dbReference type="Proteomes" id="UP000298133"/>
    </source>
</evidence>
<dbReference type="NCBIfam" id="TIGR01280">
    <property type="entry name" value="xseB"/>
    <property type="match status" value="1"/>
</dbReference>
<comment type="similarity">
    <text evidence="1 6">Belongs to the XseB family.</text>
</comment>
<dbReference type="Pfam" id="PF02609">
    <property type="entry name" value="Exonuc_VII_S"/>
    <property type="match status" value="1"/>
</dbReference>
<dbReference type="GO" id="GO:0006308">
    <property type="term" value="P:DNA catabolic process"/>
    <property type="evidence" value="ECO:0007669"/>
    <property type="project" value="UniProtKB-UniRule"/>
</dbReference>
<dbReference type="PANTHER" id="PTHR34137">
    <property type="entry name" value="EXODEOXYRIBONUCLEASE 7 SMALL SUBUNIT"/>
    <property type="match status" value="1"/>
</dbReference>
<keyword evidence="2 6" id="KW-0963">Cytoplasm</keyword>
<dbReference type="NCBIfam" id="NF002140">
    <property type="entry name" value="PRK00977.1-4"/>
    <property type="match status" value="1"/>
</dbReference>
<accession>A0A4Y8UEU4</accession>
<dbReference type="Proteomes" id="UP000298133">
    <property type="component" value="Unassembled WGS sequence"/>
</dbReference>
<dbReference type="EC" id="3.1.11.6" evidence="6"/>
<keyword evidence="9" id="KW-1185">Reference proteome</keyword>
<name>A0A4Y8UEU4_9GAMM</name>
<sequence length="83" mass="9118">MATKKRSADAAPLFEEQLAKLESLVEALEQGELSLEASMLSFEQGITLARECQKALSEAEQKVALLTREGDDLHEQPFALDAQ</sequence>
<proteinExistence type="inferred from homology"/>
<evidence type="ECO:0000256" key="5">
    <source>
        <dbReference type="ARBA" id="ARBA00022839"/>
    </source>
</evidence>
<feature type="coiled-coil region" evidence="7">
    <location>
        <begin position="49"/>
        <end position="76"/>
    </location>
</feature>
<gene>
    <name evidence="6" type="primary">xseB</name>
    <name evidence="8" type="ORF">E3W66_09525</name>
</gene>
<evidence type="ECO:0000256" key="6">
    <source>
        <dbReference type="HAMAP-Rule" id="MF_00337"/>
    </source>
</evidence>
<comment type="catalytic activity">
    <reaction evidence="6">
        <text>Exonucleolytic cleavage in either 5'- to 3'- or 3'- to 5'-direction to yield nucleoside 5'-phosphates.</text>
        <dbReference type="EC" id="3.1.11.6"/>
    </reaction>
</comment>
<comment type="subcellular location">
    <subcellularLocation>
        <location evidence="6">Cytoplasm</location>
    </subcellularLocation>
</comment>
<dbReference type="HAMAP" id="MF_00337">
    <property type="entry name" value="Exonuc_7_S"/>
    <property type="match status" value="1"/>
</dbReference>
<dbReference type="OrthoDB" id="9801128at2"/>
<dbReference type="EMBL" id="SPIA01000004">
    <property type="protein sequence ID" value="TFH67250.1"/>
    <property type="molecule type" value="Genomic_DNA"/>
</dbReference>
<reference evidence="8 9" key="1">
    <citation type="submission" date="2019-03" db="EMBL/GenBank/DDBJ databases">
        <title>Draft genome of Gammaproteobacteria bacterium LSUCC0057, a member of the SAR92 clade.</title>
        <authorList>
            <person name="Lanclos V.C."/>
            <person name="Doiron C."/>
            <person name="Henson M.W."/>
            <person name="Thrash J.C."/>
        </authorList>
    </citation>
    <scope>NUCLEOTIDE SEQUENCE [LARGE SCALE GENOMIC DNA]</scope>
    <source>
        <strain evidence="8 9">LSUCC0057</strain>
    </source>
</reference>
<evidence type="ECO:0000256" key="4">
    <source>
        <dbReference type="ARBA" id="ARBA00022801"/>
    </source>
</evidence>
<evidence type="ECO:0000256" key="2">
    <source>
        <dbReference type="ARBA" id="ARBA00022490"/>
    </source>
</evidence>
<protein>
    <recommendedName>
        <fullName evidence="6">Exodeoxyribonuclease 7 small subunit</fullName>
        <ecNumber evidence="6">3.1.11.6</ecNumber>
    </recommendedName>
    <alternativeName>
        <fullName evidence="6">Exodeoxyribonuclease VII small subunit</fullName>
        <shortName evidence="6">Exonuclease VII small subunit</shortName>
    </alternativeName>
</protein>
<evidence type="ECO:0000256" key="3">
    <source>
        <dbReference type="ARBA" id="ARBA00022722"/>
    </source>
</evidence>